<organism evidence="5 6">
    <name type="scientific">Bradyrhizobium aeschynomenes</name>
    <dbReference type="NCBI Taxonomy" id="2734909"/>
    <lineage>
        <taxon>Bacteria</taxon>
        <taxon>Pseudomonadati</taxon>
        <taxon>Pseudomonadota</taxon>
        <taxon>Alphaproteobacteria</taxon>
        <taxon>Hyphomicrobiales</taxon>
        <taxon>Nitrobacteraceae</taxon>
        <taxon>Bradyrhizobium</taxon>
    </lineage>
</organism>
<dbReference type="InterPro" id="IPR029061">
    <property type="entry name" value="THDP-binding"/>
</dbReference>
<dbReference type="InterPro" id="IPR005474">
    <property type="entry name" value="Transketolase_N"/>
</dbReference>
<gene>
    <name evidence="5" type="ORF">HL667_11785</name>
</gene>
<dbReference type="CDD" id="cd02012">
    <property type="entry name" value="TPP_TK"/>
    <property type="match status" value="1"/>
</dbReference>
<comment type="cofactor">
    <cofactor evidence="1">
        <name>thiamine diphosphate</name>
        <dbReference type="ChEBI" id="CHEBI:58937"/>
    </cofactor>
</comment>
<protein>
    <submittedName>
        <fullName evidence="5">Transketolase</fullName>
    </submittedName>
</protein>
<evidence type="ECO:0000259" key="4">
    <source>
        <dbReference type="Pfam" id="PF00456"/>
    </source>
</evidence>
<feature type="domain" description="Transketolase N-terminal" evidence="4">
    <location>
        <begin position="32"/>
        <end position="261"/>
    </location>
</feature>
<reference evidence="5" key="1">
    <citation type="submission" date="2020-05" db="EMBL/GenBank/DDBJ databases">
        <title>Nod-independent and nitrogen-fixing Bradyrhizobium aeschynomene sp. nov. isolated from nodules of Aeschynomene indica.</title>
        <authorList>
            <person name="Zhang Z."/>
        </authorList>
    </citation>
    <scope>NUCLEOTIDE SEQUENCE</scope>
    <source>
        <strain evidence="5">83012</strain>
    </source>
</reference>
<keyword evidence="6" id="KW-1185">Reference proteome</keyword>
<dbReference type="Pfam" id="PF00456">
    <property type="entry name" value="Transketolase_N"/>
    <property type="match status" value="1"/>
</dbReference>
<dbReference type="Gene3D" id="3.40.50.970">
    <property type="match status" value="1"/>
</dbReference>
<dbReference type="PANTHER" id="PTHR47514:SF1">
    <property type="entry name" value="TRANSKETOLASE N-TERMINAL SECTION-RELATED"/>
    <property type="match status" value="1"/>
</dbReference>
<sequence>MDTVATRLANAPTLAQRAYNIRRNALRMGKVQGQGYIAQALDISDVLAAAYFHAMRYRPEDPAWEERDRFLLSNGHYAIALYAALIEAGIVPEAELETYGSDDSRLPMSGMASYTPGMEMSGGSLGLGLSIAVGRGLGLKRKASTSRVYTLFSDGELDEGSVWEAISSASHYKLDNLIGIVDVNNQQADGPSTQVMGFEPLVDRLQAFGWFVQRVDGNDLDAVVAAFDAAKTHPEPKPRMIVADTLMGKGVPFLEQREKNHFIRVEPHEWQLAIAALDAGRP</sequence>
<dbReference type="SUPFAM" id="SSF52518">
    <property type="entry name" value="Thiamin diphosphate-binding fold (THDP-binding)"/>
    <property type="match status" value="1"/>
</dbReference>
<dbReference type="RefSeq" id="WP_172110768.1">
    <property type="nucleotide sequence ID" value="NZ_JABFDN010000003.1"/>
</dbReference>
<dbReference type="PANTHER" id="PTHR47514">
    <property type="entry name" value="TRANSKETOLASE N-TERMINAL SECTION-RELATED"/>
    <property type="match status" value="1"/>
</dbReference>
<evidence type="ECO:0000313" key="5">
    <source>
        <dbReference type="EMBL" id="NPU65677.1"/>
    </source>
</evidence>
<proteinExistence type="inferred from homology"/>
<dbReference type="EMBL" id="JABFDN010000003">
    <property type="protein sequence ID" value="NPU65677.1"/>
    <property type="molecule type" value="Genomic_DNA"/>
</dbReference>
<comment type="similarity">
    <text evidence="2">Belongs to the transketolase family.</text>
</comment>
<comment type="caution">
    <text evidence="5">The sequence shown here is derived from an EMBL/GenBank/DDBJ whole genome shotgun (WGS) entry which is preliminary data.</text>
</comment>
<evidence type="ECO:0000256" key="2">
    <source>
        <dbReference type="ARBA" id="ARBA00007131"/>
    </source>
</evidence>
<evidence type="ECO:0000256" key="3">
    <source>
        <dbReference type="ARBA" id="ARBA00023052"/>
    </source>
</evidence>
<name>A0ABX2CEC5_9BRAD</name>
<evidence type="ECO:0000313" key="6">
    <source>
        <dbReference type="Proteomes" id="UP000886476"/>
    </source>
</evidence>
<keyword evidence="3" id="KW-0786">Thiamine pyrophosphate</keyword>
<dbReference type="Proteomes" id="UP000886476">
    <property type="component" value="Unassembled WGS sequence"/>
</dbReference>
<accession>A0ABX2CEC5</accession>
<evidence type="ECO:0000256" key="1">
    <source>
        <dbReference type="ARBA" id="ARBA00001964"/>
    </source>
</evidence>